<evidence type="ECO:0000313" key="2">
    <source>
        <dbReference type="EMBL" id="CAD7202080.1"/>
    </source>
</evidence>
<evidence type="ECO:0000256" key="1">
    <source>
        <dbReference type="SAM" id="MobiDB-lite"/>
    </source>
</evidence>
<proteinExistence type="predicted"/>
<sequence>MGPTKLSGAQGRKRKKQQEADNIVQAKQWQKLGWVKKMDPSTAALPLQQGIESRPSTSTFLENENFTKISRVNEQLQHKDMTVDRAVSHLTGLKDALQDIRDTGIDVILDEASNICAATSLGIDCFFEEKRVKKRKRLTLEESEDTVLTGKQRFSIQYDDTINCSAMIGRKWGGCVEGAPMLLFAPGANYSNYGPANSAIALQYSFKAVTDEDSYSGNILIEQYKLVLNVKIEISVTNDDEYVPEVKNVTVSDPGTNEVSITSNSSGISDDLKSSIQSAISQEYNRVTVFILADGVKKSLNKIIGQVDFGNYVQQ</sequence>
<name>A0A7R8ZE72_TIMDO</name>
<organism evidence="2">
    <name type="scientific">Timema douglasi</name>
    <name type="common">Walking stick</name>
    <dbReference type="NCBI Taxonomy" id="61478"/>
    <lineage>
        <taxon>Eukaryota</taxon>
        <taxon>Metazoa</taxon>
        <taxon>Ecdysozoa</taxon>
        <taxon>Arthropoda</taxon>
        <taxon>Hexapoda</taxon>
        <taxon>Insecta</taxon>
        <taxon>Pterygota</taxon>
        <taxon>Neoptera</taxon>
        <taxon>Polyneoptera</taxon>
        <taxon>Phasmatodea</taxon>
        <taxon>Timematodea</taxon>
        <taxon>Timematoidea</taxon>
        <taxon>Timematidae</taxon>
        <taxon>Timema</taxon>
    </lineage>
</organism>
<reference evidence="2" key="1">
    <citation type="submission" date="2020-11" db="EMBL/GenBank/DDBJ databases">
        <authorList>
            <person name="Tran Van P."/>
        </authorList>
    </citation>
    <scope>NUCLEOTIDE SEQUENCE</scope>
</reference>
<dbReference type="EMBL" id="OA568951">
    <property type="protein sequence ID" value="CAD7202080.1"/>
    <property type="molecule type" value="Genomic_DNA"/>
</dbReference>
<gene>
    <name evidence="2" type="ORF">TDIB3V08_LOCUS8267</name>
</gene>
<feature type="region of interest" description="Disordered" evidence="1">
    <location>
        <begin position="1"/>
        <end position="21"/>
    </location>
</feature>
<protein>
    <submittedName>
        <fullName evidence="2">Uncharacterized protein</fullName>
    </submittedName>
</protein>
<dbReference type="AlphaFoldDB" id="A0A7R8ZE72"/>
<accession>A0A7R8ZE72</accession>